<dbReference type="InterPro" id="IPR055214">
    <property type="entry name" value="PTP-NADK"/>
</dbReference>
<evidence type="ECO:0000313" key="3">
    <source>
        <dbReference type="Proteomes" id="UP000729701"/>
    </source>
</evidence>
<dbReference type="EMBL" id="JAHHGZ010000056">
    <property type="protein sequence ID" value="MBW4671899.1"/>
    <property type="molecule type" value="Genomic_DNA"/>
</dbReference>
<sequence length="151" mass="17549">MSNNSIQNIYNFLQISDSIATSGQPTIDQFTTIKEAGYQIVVNLALPESPNALLNEKQIVEVKNMQYINIPVIWENPTIENITEFFDVLETNHDKKIFVHCAANKRVSAFIYLYRLIHQSISEEEARNDLHKLWVPNEIWQKFIQQVITNN</sequence>
<dbReference type="CDD" id="cd14503">
    <property type="entry name" value="PTP-bact"/>
    <property type="match status" value="1"/>
</dbReference>
<organism evidence="2 3">
    <name type="scientific">Cyanomargarita calcarea GSE-NOS-MK-12-04C</name>
    <dbReference type="NCBI Taxonomy" id="2839659"/>
    <lineage>
        <taxon>Bacteria</taxon>
        <taxon>Bacillati</taxon>
        <taxon>Cyanobacteriota</taxon>
        <taxon>Cyanophyceae</taxon>
        <taxon>Nostocales</taxon>
        <taxon>Cyanomargaritaceae</taxon>
        <taxon>Cyanomargarita</taxon>
    </lineage>
</organism>
<dbReference type="InterPro" id="IPR029021">
    <property type="entry name" value="Prot-tyrosine_phosphatase-like"/>
</dbReference>
<gene>
    <name evidence="2" type="ORF">KME60_31855</name>
</gene>
<dbReference type="Proteomes" id="UP000729701">
    <property type="component" value="Unassembled WGS sequence"/>
</dbReference>
<comment type="caution">
    <text evidence="2">The sequence shown here is derived from an EMBL/GenBank/DDBJ whole genome shotgun (WGS) entry which is preliminary data.</text>
</comment>
<evidence type="ECO:0000259" key="1">
    <source>
        <dbReference type="Pfam" id="PF22741"/>
    </source>
</evidence>
<proteinExistence type="predicted"/>
<reference evidence="2" key="1">
    <citation type="submission" date="2021-05" db="EMBL/GenBank/DDBJ databases">
        <authorList>
            <person name="Pietrasiak N."/>
            <person name="Ward R."/>
            <person name="Stajich J.E."/>
            <person name="Kurbessoian T."/>
        </authorList>
    </citation>
    <scope>NUCLEOTIDE SEQUENCE</scope>
    <source>
        <strain evidence="2">GSE-NOS-MK-12-04C</strain>
    </source>
</reference>
<reference evidence="2" key="2">
    <citation type="journal article" date="2022" name="Microbiol. Resour. Announc.">
        <title>Metagenome Sequencing to Explore Phylogenomics of Terrestrial Cyanobacteria.</title>
        <authorList>
            <person name="Ward R.D."/>
            <person name="Stajich J.E."/>
            <person name="Johansen J.R."/>
            <person name="Huntemann M."/>
            <person name="Clum A."/>
            <person name="Foster B."/>
            <person name="Foster B."/>
            <person name="Roux S."/>
            <person name="Palaniappan K."/>
            <person name="Varghese N."/>
            <person name="Mukherjee S."/>
            <person name="Reddy T.B.K."/>
            <person name="Daum C."/>
            <person name="Copeland A."/>
            <person name="Chen I.A."/>
            <person name="Ivanova N.N."/>
            <person name="Kyrpides N.C."/>
            <person name="Shapiro N."/>
            <person name="Eloe-Fadrosh E.A."/>
            <person name="Pietrasiak N."/>
        </authorList>
    </citation>
    <scope>NUCLEOTIDE SEQUENCE</scope>
    <source>
        <strain evidence="2">GSE-NOS-MK-12-04C</strain>
    </source>
</reference>
<evidence type="ECO:0000313" key="2">
    <source>
        <dbReference type="EMBL" id="MBW4671899.1"/>
    </source>
</evidence>
<accession>A0A951QTM4</accession>
<feature type="domain" description="DSP-PTPase phosphatase fused to NAD+ Kinase" evidence="1">
    <location>
        <begin position="21"/>
        <end position="129"/>
    </location>
</feature>
<protein>
    <submittedName>
        <fullName evidence="2">Protein tyrosine phosphatase family protein</fullName>
    </submittedName>
</protein>
<dbReference type="Pfam" id="PF22741">
    <property type="entry name" value="PTP-NADK"/>
    <property type="match status" value="1"/>
</dbReference>
<name>A0A951QTM4_9CYAN</name>
<dbReference type="SUPFAM" id="SSF52799">
    <property type="entry name" value="(Phosphotyrosine protein) phosphatases II"/>
    <property type="match status" value="1"/>
</dbReference>
<dbReference type="AlphaFoldDB" id="A0A951QTM4"/>
<dbReference type="Gene3D" id="3.90.190.10">
    <property type="entry name" value="Protein tyrosine phosphatase superfamily"/>
    <property type="match status" value="1"/>
</dbReference>